<dbReference type="GO" id="GO:0039624">
    <property type="term" value="C:viral outer capsid"/>
    <property type="evidence" value="ECO:0007669"/>
    <property type="project" value="UniProtKB-KW"/>
</dbReference>
<name>A0A3P8MIE4_9REOV</name>
<evidence type="ECO:0000256" key="7">
    <source>
        <dbReference type="ARBA" id="ARBA00022844"/>
    </source>
</evidence>
<comment type="function">
    <text evidence="1">The VP4 protein is one of the five proteins (with VP1, VP3, VP6 and VP7) which form the inner capsid of the virus.</text>
</comment>
<evidence type="ECO:0000256" key="4">
    <source>
        <dbReference type="ARBA" id="ARBA00021787"/>
    </source>
</evidence>
<gene>
    <name evidence="8" type="primary">CaP</name>
</gene>
<proteinExistence type="inferred from homology"/>
<dbReference type="InterPro" id="IPR043026">
    <property type="entry name" value="Orbi_VP4_C"/>
</dbReference>
<dbReference type="InterPro" id="IPR029063">
    <property type="entry name" value="SAM-dependent_MTases_sf"/>
</dbReference>
<evidence type="ECO:0000256" key="5">
    <source>
        <dbReference type="ARBA" id="ARBA00022561"/>
    </source>
</evidence>
<evidence type="ECO:0000256" key="3">
    <source>
        <dbReference type="ARBA" id="ARBA00009708"/>
    </source>
</evidence>
<reference evidence="8" key="1">
    <citation type="submission" date="2016-10" db="EMBL/GenBank/DDBJ databases">
        <title>Genetic diversity of tick-borne orbiviruses.</title>
        <authorList>
            <person name="Eremyan A.A."/>
            <person name="Alkhovsky S.V."/>
            <person name="Shchetinin A.M."/>
        </authorList>
    </citation>
    <scope>NUCLEOTIDE SEQUENCE</scope>
    <source>
        <strain evidence="8">LEIV-2275Uz</strain>
    </source>
</reference>
<dbReference type="Gene3D" id="1.20.1280.200">
    <property type="entry name" value="Orbivirus VP4 core protein, C-terminal domain"/>
    <property type="match status" value="1"/>
</dbReference>
<keyword evidence="5" id="KW-0167">Capsid protein</keyword>
<dbReference type="Pfam" id="PF05059">
    <property type="entry name" value="Orbi_VP4"/>
    <property type="match status" value="1"/>
</dbReference>
<keyword evidence="7" id="KW-0946">Virion</keyword>
<dbReference type="CDD" id="cd20758">
    <property type="entry name" value="capping_2-OMTase_Orbivirus"/>
    <property type="match status" value="1"/>
</dbReference>
<dbReference type="Gene3D" id="3.40.50.150">
    <property type="entry name" value="Vaccinia Virus protein VP39"/>
    <property type="match status" value="1"/>
</dbReference>
<evidence type="ECO:0000256" key="2">
    <source>
        <dbReference type="ARBA" id="ARBA00004328"/>
    </source>
</evidence>
<organism evidence="8">
    <name type="scientific">Baku virus</name>
    <dbReference type="NCBI Taxonomy" id="1484571"/>
    <lineage>
        <taxon>Viruses</taxon>
        <taxon>Riboviria</taxon>
        <taxon>Orthornavirae</taxon>
        <taxon>Duplornaviricota</taxon>
        <taxon>Resentoviricetes</taxon>
        <taxon>Reovirales</taxon>
        <taxon>Sedoreoviridae</taxon>
        <taxon>Orbivirus</taxon>
    </lineage>
</organism>
<dbReference type="InterPro" id="IPR007753">
    <property type="entry name" value="Orbi_VP4"/>
</dbReference>
<evidence type="ECO:0000256" key="1">
    <source>
        <dbReference type="ARBA" id="ARBA00002541"/>
    </source>
</evidence>
<sequence>MIEPHAVIAIAPSLRRYLRDVHLPVWRPNTSELNELWKQNGRFQSDVYYDGTPKELTIRQARAHGFLFVGGKAERFHLKDNVMVPDIVINRVRDAKDLETQIGYARVRLRRSFGNIIREYAWPRATYFHGSEVETIVRDVALEKKIFGLPPTPVLAAPRPLQAYEPPPDDGPVDEKLVSLLDYTCHRVKNVIYVGAGDGRTLQSFFRKEPTRARMIHWTLIDPITPEQPFSNVAVYQRRICRPSDLTSYRRDGPSALIWDVRSDRGLLDDNAWERRAASEDLLGRAVAEGNDWLDLSSIKLRIPERGNLILKASCVTFQPGAPADMYELRVIHSHSRPWLPPVTLTLDLDWIRRTIPLIHGRDRGRRLRTALIQYLHVERRDAFTSIETPRADLFYLTNARNRDADVYSIIQSSEITTVWVSQSGTLDYNDFPINRTEIMLRCSTTSHCVVDGLGFILLLMFLRELDLRVPFDPHWASQFVVVFRRRELPPVPDVWLCRFIGLRVLSSMIRVRDPGIHRVADLVKSTGLDVSGHLFITLVSGAYAVDLIAWFRMIIEWSALGRSEKLHALARTGAEVIEWKDDRADQPWHRPEDLCAALRIFSRMCPALGTFVDARLDDLRGIQRTQGTRRP</sequence>
<comment type="similarity">
    <text evidence="3">Belongs to the orbivirus VP4 family.</text>
</comment>
<comment type="subcellular location">
    <subcellularLocation>
        <location evidence="2">Virion</location>
    </subcellularLocation>
</comment>
<accession>A0A3P8MIE4</accession>
<keyword evidence="6" id="KW-1152">Outer capsid protein</keyword>
<evidence type="ECO:0000313" key="8">
    <source>
        <dbReference type="EMBL" id="ATW68820.1"/>
    </source>
</evidence>
<evidence type="ECO:0000256" key="6">
    <source>
        <dbReference type="ARBA" id="ARBA00022770"/>
    </source>
</evidence>
<dbReference type="EMBL" id="KY023341">
    <property type="protein sequence ID" value="ATW68820.1"/>
    <property type="molecule type" value="Genomic_RNA"/>
</dbReference>
<protein>
    <recommendedName>
        <fullName evidence="4">Core protein VP4</fullName>
    </recommendedName>
</protein>